<dbReference type="EMBL" id="NEVH01003740">
    <property type="protein sequence ID" value="PNF40333.1"/>
    <property type="molecule type" value="Genomic_DNA"/>
</dbReference>
<dbReference type="PANTHER" id="PTHR46114:SF2">
    <property type="entry name" value="CULLIN N-TERMINAL DOMAIN-CONTAINING PROTEIN"/>
    <property type="match status" value="1"/>
</dbReference>
<gene>
    <name evidence="1" type="ORF">B7P43_G04516</name>
</gene>
<sequence length="134" mass="15625">MACKNLRENFPRLSDAKVKEGIFIGSQIRELFRYYQFDEILHGDERLRGKNLTTNYKELMGELLSCYEKICCNMSLEIDFLHAHLDFFPENCGAVSDTHGERFQDIAATEKWSPAILAEYCWTVTWDAPELAYK</sequence>
<dbReference type="AlphaFoldDB" id="A0A2J7RHM8"/>
<proteinExistence type="predicted"/>
<dbReference type="PANTHER" id="PTHR46114">
    <property type="entry name" value="APPLE DOMAIN-CONTAINING PROTEIN"/>
    <property type="match status" value="1"/>
</dbReference>
<organism evidence="1 2">
    <name type="scientific">Cryptotermes secundus</name>
    <dbReference type="NCBI Taxonomy" id="105785"/>
    <lineage>
        <taxon>Eukaryota</taxon>
        <taxon>Metazoa</taxon>
        <taxon>Ecdysozoa</taxon>
        <taxon>Arthropoda</taxon>
        <taxon>Hexapoda</taxon>
        <taxon>Insecta</taxon>
        <taxon>Pterygota</taxon>
        <taxon>Neoptera</taxon>
        <taxon>Polyneoptera</taxon>
        <taxon>Dictyoptera</taxon>
        <taxon>Blattodea</taxon>
        <taxon>Blattoidea</taxon>
        <taxon>Termitoidae</taxon>
        <taxon>Kalotermitidae</taxon>
        <taxon>Cryptotermitinae</taxon>
        <taxon>Cryptotermes</taxon>
    </lineage>
</organism>
<reference evidence="1 2" key="1">
    <citation type="submission" date="2017-12" db="EMBL/GenBank/DDBJ databases">
        <title>Hemimetabolous genomes reveal molecular basis of termite eusociality.</title>
        <authorList>
            <person name="Harrison M.C."/>
            <person name="Jongepier E."/>
            <person name="Robertson H.M."/>
            <person name="Arning N."/>
            <person name="Bitard-Feildel T."/>
            <person name="Chao H."/>
            <person name="Childers C.P."/>
            <person name="Dinh H."/>
            <person name="Doddapaneni H."/>
            <person name="Dugan S."/>
            <person name="Gowin J."/>
            <person name="Greiner C."/>
            <person name="Han Y."/>
            <person name="Hu H."/>
            <person name="Hughes D.S.T."/>
            <person name="Huylmans A.-K."/>
            <person name="Kemena C."/>
            <person name="Kremer L.P.M."/>
            <person name="Lee S.L."/>
            <person name="Lopez-Ezquerra A."/>
            <person name="Mallet L."/>
            <person name="Monroy-Kuhn J.M."/>
            <person name="Moser A."/>
            <person name="Murali S.C."/>
            <person name="Muzny D.M."/>
            <person name="Otani S."/>
            <person name="Piulachs M.-D."/>
            <person name="Poelchau M."/>
            <person name="Qu J."/>
            <person name="Schaub F."/>
            <person name="Wada-Katsumata A."/>
            <person name="Worley K.C."/>
            <person name="Xie Q."/>
            <person name="Ylla G."/>
            <person name="Poulsen M."/>
            <person name="Gibbs R.A."/>
            <person name="Schal C."/>
            <person name="Richards S."/>
            <person name="Belles X."/>
            <person name="Korb J."/>
            <person name="Bornberg-Bauer E."/>
        </authorList>
    </citation>
    <scope>NUCLEOTIDE SEQUENCE [LARGE SCALE GENOMIC DNA]</scope>
    <source>
        <tissue evidence="1">Whole body</tissue>
    </source>
</reference>
<keyword evidence="2" id="KW-1185">Reference proteome</keyword>
<protein>
    <submittedName>
        <fullName evidence="1">Uncharacterized protein</fullName>
    </submittedName>
</protein>
<dbReference type="Proteomes" id="UP000235965">
    <property type="component" value="Unassembled WGS sequence"/>
</dbReference>
<name>A0A2J7RHM8_9NEOP</name>
<evidence type="ECO:0000313" key="1">
    <source>
        <dbReference type="EMBL" id="PNF40333.1"/>
    </source>
</evidence>
<comment type="caution">
    <text evidence="1">The sequence shown here is derived from an EMBL/GenBank/DDBJ whole genome shotgun (WGS) entry which is preliminary data.</text>
</comment>
<dbReference type="InParanoid" id="A0A2J7RHM8"/>
<accession>A0A2J7RHM8</accession>
<evidence type="ECO:0000313" key="2">
    <source>
        <dbReference type="Proteomes" id="UP000235965"/>
    </source>
</evidence>